<organism evidence="1 2">
    <name type="scientific">Trichonephila inaurata madagascariensis</name>
    <dbReference type="NCBI Taxonomy" id="2747483"/>
    <lineage>
        <taxon>Eukaryota</taxon>
        <taxon>Metazoa</taxon>
        <taxon>Ecdysozoa</taxon>
        <taxon>Arthropoda</taxon>
        <taxon>Chelicerata</taxon>
        <taxon>Arachnida</taxon>
        <taxon>Araneae</taxon>
        <taxon>Araneomorphae</taxon>
        <taxon>Entelegynae</taxon>
        <taxon>Araneoidea</taxon>
        <taxon>Nephilidae</taxon>
        <taxon>Trichonephila</taxon>
        <taxon>Trichonephila inaurata</taxon>
    </lineage>
</organism>
<name>A0A8X7CDL5_9ARAC</name>
<gene>
    <name evidence="1" type="ORF">TNIN_299041</name>
</gene>
<dbReference type="EMBL" id="BMAV01016744">
    <property type="protein sequence ID" value="GFY67789.1"/>
    <property type="molecule type" value="Genomic_DNA"/>
</dbReference>
<accession>A0A8X7CDL5</accession>
<evidence type="ECO:0000313" key="1">
    <source>
        <dbReference type="EMBL" id="GFY67789.1"/>
    </source>
</evidence>
<dbReference type="AlphaFoldDB" id="A0A8X7CDL5"/>
<comment type="caution">
    <text evidence="1">The sequence shown here is derived from an EMBL/GenBank/DDBJ whole genome shotgun (WGS) entry which is preliminary data.</text>
</comment>
<protein>
    <submittedName>
        <fullName evidence="1">Uncharacterized protein</fullName>
    </submittedName>
</protein>
<evidence type="ECO:0000313" key="2">
    <source>
        <dbReference type="Proteomes" id="UP000886998"/>
    </source>
</evidence>
<sequence>MVLEKDVLELLARVGDILENEDVRQKHDFGGKKEGRKRRKSTGSIPLAADFRVAKCVLLCDGLESNECSPPPSRTRAEFPLVTRIRTADCTESYNTKKTLVMLRT</sequence>
<reference evidence="1" key="1">
    <citation type="submission" date="2020-08" db="EMBL/GenBank/DDBJ databases">
        <title>Multicomponent nature underlies the extraordinary mechanical properties of spider dragline silk.</title>
        <authorList>
            <person name="Kono N."/>
            <person name="Nakamura H."/>
            <person name="Mori M."/>
            <person name="Yoshida Y."/>
            <person name="Ohtoshi R."/>
            <person name="Malay A.D."/>
            <person name="Moran D.A.P."/>
            <person name="Tomita M."/>
            <person name="Numata K."/>
            <person name="Arakawa K."/>
        </authorList>
    </citation>
    <scope>NUCLEOTIDE SEQUENCE</scope>
</reference>
<proteinExistence type="predicted"/>
<dbReference type="Proteomes" id="UP000886998">
    <property type="component" value="Unassembled WGS sequence"/>
</dbReference>
<keyword evidence="2" id="KW-1185">Reference proteome</keyword>